<dbReference type="CDD" id="cd06661">
    <property type="entry name" value="GGCT_like"/>
    <property type="match status" value="1"/>
</dbReference>
<reference evidence="5 6" key="1">
    <citation type="submission" date="2020-08" db="EMBL/GenBank/DDBJ databases">
        <title>Genomic Encyclopedia of Type Strains, Phase IV (KMG-IV): sequencing the most valuable type-strain genomes for metagenomic binning, comparative biology and taxonomic classification.</title>
        <authorList>
            <person name="Goeker M."/>
        </authorList>
    </citation>
    <scope>NUCLEOTIDE SEQUENCE [LARGE SCALE GENOMIC DNA]</scope>
    <source>
        <strain evidence="5 6">YC6886</strain>
    </source>
</reference>
<dbReference type="AlphaFoldDB" id="A0A840V4E7"/>
<dbReference type="Proteomes" id="UP000557717">
    <property type="component" value="Unassembled WGS sequence"/>
</dbReference>
<evidence type="ECO:0000256" key="3">
    <source>
        <dbReference type="RuleBase" id="RU367036"/>
    </source>
</evidence>
<proteinExistence type="inferred from homology"/>
<dbReference type="EMBL" id="JACHFD010000003">
    <property type="protein sequence ID" value="MBB5350514.1"/>
    <property type="molecule type" value="Genomic_DNA"/>
</dbReference>
<evidence type="ECO:0000259" key="4">
    <source>
        <dbReference type="Pfam" id="PF06094"/>
    </source>
</evidence>
<keyword evidence="5" id="KW-0808">Transferase</keyword>
<dbReference type="Gene3D" id="3.10.490.10">
    <property type="entry name" value="Gamma-glutamyl cyclotransferase-like"/>
    <property type="match status" value="1"/>
</dbReference>
<sequence>MTERVLVYGTLRRDGSNGHRMKSSRFLGEASVRGRLYRVDCYREFAYPAFVPDGDATEVRGELFEVPPEVLAELDEFEGDEYDRILLPLVQISEGLPIDSHPTEAWVWTWKGSVQELTPLPGGDWLQASELP</sequence>
<dbReference type="InterPro" id="IPR036568">
    <property type="entry name" value="GGCT-like_sf"/>
</dbReference>
<dbReference type="Pfam" id="PF06094">
    <property type="entry name" value="GGACT"/>
    <property type="match status" value="1"/>
</dbReference>
<feature type="active site" description="Proton acceptor" evidence="2">
    <location>
        <position position="78"/>
    </location>
</feature>
<dbReference type="GO" id="GO:0061929">
    <property type="term" value="F:gamma-glutamylaminecyclotransferase activity"/>
    <property type="evidence" value="ECO:0007669"/>
    <property type="project" value="InterPro"/>
</dbReference>
<comment type="similarity">
    <text evidence="1 3">Belongs to the gamma-glutamylcyclotransferase family.</text>
</comment>
<dbReference type="SUPFAM" id="SSF110857">
    <property type="entry name" value="Gamma-glutamyl cyclotransferase-like"/>
    <property type="match status" value="1"/>
</dbReference>
<organism evidence="5 6">
    <name type="scientific">Haloferula luteola</name>
    <dbReference type="NCBI Taxonomy" id="595692"/>
    <lineage>
        <taxon>Bacteria</taxon>
        <taxon>Pseudomonadati</taxon>
        <taxon>Verrucomicrobiota</taxon>
        <taxon>Verrucomicrobiia</taxon>
        <taxon>Verrucomicrobiales</taxon>
        <taxon>Verrucomicrobiaceae</taxon>
        <taxon>Haloferula</taxon>
    </lineage>
</organism>
<evidence type="ECO:0000313" key="5">
    <source>
        <dbReference type="EMBL" id="MBB5350514.1"/>
    </source>
</evidence>
<name>A0A840V4E7_9BACT</name>
<keyword evidence="6" id="KW-1185">Reference proteome</keyword>
<evidence type="ECO:0000313" key="6">
    <source>
        <dbReference type="Proteomes" id="UP000557717"/>
    </source>
</evidence>
<gene>
    <name evidence="5" type="ORF">HNR46_000742</name>
</gene>
<dbReference type="InterPro" id="IPR039126">
    <property type="entry name" value="GGACT"/>
</dbReference>
<dbReference type="PANTHER" id="PTHR12510">
    <property type="entry name" value="TROPONIN C-AKIN-1 PROTEIN"/>
    <property type="match status" value="1"/>
</dbReference>
<feature type="domain" description="Gamma-glutamylcyclotransferase AIG2-like" evidence="4">
    <location>
        <begin position="5"/>
        <end position="126"/>
    </location>
</feature>
<evidence type="ECO:0000256" key="1">
    <source>
        <dbReference type="ARBA" id="ARBA00008861"/>
    </source>
</evidence>
<dbReference type="InterPro" id="IPR013024">
    <property type="entry name" value="GGCT-like"/>
</dbReference>
<evidence type="ECO:0000256" key="2">
    <source>
        <dbReference type="PIRSR" id="PIRSR639126-1"/>
    </source>
</evidence>
<accession>A0A840V4E7</accession>
<dbReference type="GO" id="GO:0016740">
    <property type="term" value="F:transferase activity"/>
    <property type="evidence" value="ECO:0007669"/>
    <property type="project" value="UniProtKB-KW"/>
</dbReference>
<dbReference type="InterPro" id="IPR009288">
    <property type="entry name" value="AIG2-like_dom"/>
</dbReference>
<dbReference type="RefSeq" id="WP_184015874.1">
    <property type="nucleotide sequence ID" value="NZ_JACHFD010000003.1"/>
</dbReference>
<dbReference type="PANTHER" id="PTHR12510:SF4">
    <property type="entry name" value="GAMMA-GLUTAMYLAMINECYCLOTRANSFERASE"/>
    <property type="match status" value="1"/>
</dbReference>
<comment type="caution">
    <text evidence="5">The sequence shown here is derived from an EMBL/GenBank/DDBJ whole genome shotgun (WGS) entry which is preliminary data.</text>
</comment>
<protein>
    <recommendedName>
        <fullName evidence="3">Gamma-glutamylcyclotransferase family protein</fullName>
    </recommendedName>
</protein>
<dbReference type="GO" id="GO:0005829">
    <property type="term" value="C:cytosol"/>
    <property type="evidence" value="ECO:0007669"/>
    <property type="project" value="TreeGrafter"/>
</dbReference>